<accession>A0ABU1MW18</accession>
<evidence type="ECO:0000313" key="2">
    <source>
        <dbReference type="Proteomes" id="UP001262754"/>
    </source>
</evidence>
<evidence type="ECO:0008006" key="3">
    <source>
        <dbReference type="Google" id="ProtNLM"/>
    </source>
</evidence>
<sequence>MTRHAEITWIAQNGRHTTYERISHVGGDTPEPWSLTIRQAVKLADAGQRRFFVLRDGVEVKVEALTSRTGARYLKTANDRNEPHELLKLPANPAFEAQLAASALVA</sequence>
<organism evidence="1 2">
    <name type="scientific">Caulobacter rhizosphaerae</name>
    <dbReference type="NCBI Taxonomy" id="2010972"/>
    <lineage>
        <taxon>Bacteria</taxon>
        <taxon>Pseudomonadati</taxon>
        <taxon>Pseudomonadota</taxon>
        <taxon>Alphaproteobacteria</taxon>
        <taxon>Caulobacterales</taxon>
        <taxon>Caulobacteraceae</taxon>
        <taxon>Caulobacter</taxon>
    </lineage>
</organism>
<dbReference type="InterPro" id="IPR024997">
    <property type="entry name" value="DUF3892"/>
</dbReference>
<dbReference type="EMBL" id="JAVDRL010000003">
    <property type="protein sequence ID" value="MDR6530374.1"/>
    <property type="molecule type" value="Genomic_DNA"/>
</dbReference>
<dbReference type="Pfam" id="PF13031">
    <property type="entry name" value="DUF3892"/>
    <property type="match status" value="1"/>
</dbReference>
<gene>
    <name evidence="1" type="ORF">J2800_001110</name>
</gene>
<name>A0ABU1MW18_9CAUL</name>
<keyword evidence="2" id="KW-1185">Reference proteome</keyword>
<proteinExistence type="predicted"/>
<evidence type="ECO:0000313" key="1">
    <source>
        <dbReference type="EMBL" id="MDR6530374.1"/>
    </source>
</evidence>
<dbReference type="Proteomes" id="UP001262754">
    <property type="component" value="Unassembled WGS sequence"/>
</dbReference>
<protein>
    <recommendedName>
        <fullName evidence="3">DUF3892 domain-containing protein</fullName>
    </recommendedName>
</protein>
<reference evidence="1 2" key="1">
    <citation type="submission" date="2023-07" db="EMBL/GenBank/DDBJ databases">
        <title>Sorghum-associated microbial communities from plants grown in Nebraska, USA.</title>
        <authorList>
            <person name="Schachtman D."/>
        </authorList>
    </citation>
    <scope>NUCLEOTIDE SEQUENCE [LARGE SCALE GENOMIC DNA]</scope>
    <source>
        <strain evidence="1 2">DS2154</strain>
    </source>
</reference>
<dbReference type="RefSeq" id="WP_056756917.1">
    <property type="nucleotide sequence ID" value="NZ_BMLD01000008.1"/>
</dbReference>
<comment type="caution">
    <text evidence="1">The sequence shown here is derived from an EMBL/GenBank/DDBJ whole genome shotgun (WGS) entry which is preliminary data.</text>
</comment>